<evidence type="ECO:0000256" key="3">
    <source>
        <dbReference type="ARBA" id="ARBA00022475"/>
    </source>
</evidence>
<gene>
    <name evidence="8" type="ORF">NCTC9140_03187</name>
</gene>
<dbReference type="InterPro" id="IPR032808">
    <property type="entry name" value="DoxX"/>
</dbReference>
<evidence type="ECO:0000313" key="8">
    <source>
        <dbReference type="EMBL" id="STS81449.1"/>
    </source>
</evidence>
<keyword evidence="5 7" id="KW-1133">Transmembrane helix</keyword>
<organism evidence="8 9">
    <name type="scientific">Klebsiella pneumoniae</name>
    <dbReference type="NCBI Taxonomy" id="573"/>
    <lineage>
        <taxon>Bacteria</taxon>
        <taxon>Pseudomonadati</taxon>
        <taxon>Pseudomonadota</taxon>
        <taxon>Gammaproteobacteria</taxon>
        <taxon>Enterobacterales</taxon>
        <taxon>Enterobacteriaceae</taxon>
        <taxon>Klebsiella/Raoultella group</taxon>
        <taxon>Klebsiella</taxon>
        <taxon>Klebsiella pneumoniae complex</taxon>
    </lineage>
</organism>
<accession>A0A377TPZ8</accession>
<keyword evidence="4 7" id="KW-0812">Transmembrane</keyword>
<feature type="transmembrane region" description="Helical" evidence="7">
    <location>
        <begin position="73"/>
        <end position="97"/>
    </location>
</feature>
<feature type="transmembrane region" description="Helical" evidence="7">
    <location>
        <begin position="21"/>
        <end position="40"/>
    </location>
</feature>
<dbReference type="EMBL" id="UGKQ01000007">
    <property type="protein sequence ID" value="STS81449.1"/>
    <property type="molecule type" value="Genomic_DNA"/>
</dbReference>
<evidence type="ECO:0000256" key="7">
    <source>
        <dbReference type="SAM" id="Phobius"/>
    </source>
</evidence>
<keyword evidence="6 7" id="KW-0472">Membrane</keyword>
<dbReference type="PANTHER" id="PTHR33452:SF1">
    <property type="entry name" value="INNER MEMBRANE PROTEIN YPHA-RELATED"/>
    <property type="match status" value="1"/>
</dbReference>
<name>A0A377TPZ8_KLEPN</name>
<dbReference type="GO" id="GO:0005886">
    <property type="term" value="C:plasma membrane"/>
    <property type="evidence" value="ECO:0007669"/>
    <property type="project" value="UniProtKB-SubCell"/>
</dbReference>
<evidence type="ECO:0000313" key="9">
    <source>
        <dbReference type="Proteomes" id="UP000254938"/>
    </source>
</evidence>
<dbReference type="Pfam" id="PF07681">
    <property type="entry name" value="DoxX"/>
    <property type="match status" value="1"/>
</dbReference>
<feature type="transmembrane region" description="Helical" evidence="7">
    <location>
        <begin position="117"/>
        <end position="139"/>
    </location>
</feature>
<dbReference type="Proteomes" id="UP000254938">
    <property type="component" value="Unassembled WGS sequence"/>
</dbReference>
<protein>
    <submittedName>
        <fullName evidence="8">GntR family transcriptional regulator</fullName>
    </submittedName>
</protein>
<dbReference type="InterPro" id="IPR051907">
    <property type="entry name" value="DoxX-like_oxidoreductase"/>
</dbReference>
<reference evidence="8 9" key="1">
    <citation type="submission" date="2018-06" db="EMBL/GenBank/DDBJ databases">
        <authorList>
            <consortium name="Pathogen Informatics"/>
            <person name="Doyle S."/>
        </authorList>
    </citation>
    <scope>NUCLEOTIDE SEQUENCE [LARGE SCALE GENOMIC DNA]</scope>
    <source>
        <strain evidence="8 9">NCTC9140</strain>
    </source>
</reference>
<evidence type="ECO:0000256" key="2">
    <source>
        <dbReference type="ARBA" id="ARBA00006679"/>
    </source>
</evidence>
<sequence>MVKGLLNTVNCRLSHDDAGKLLLRLAVGGLMLFHGIHKLIDGVDGISGMLAAQGLPGFIAYGVLVGEVVAPCLLILGVLTRPAALVLAFTMVVAWLMVGLDKTFALDAVGAWAIENLVYFFVGALAIALLGAGVIRWPVSRPGGKNASFVLGRKVDTVGDLQFFQSGKAFISCRLSVCLLSPGIFPEAAHCAFSGLPNRTAL</sequence>
<evidence type="ECO:0000256" key="6">
    <source>
        <dbReference type="ARBA" id="ARBA00023136"/>
    </source>
</evidence>
<keyword evidence="3" id="KW-1003">Cell membrane</keyword>
<comment type="subcellular location">
    <subcellularLocation>
        <location evidence="1">Cell membrane</location>
        <topology evidence="1">Multi-pass membrane protein</topology>
    </subcellularLocation>
</comment>
<evidence type="ECO:0000256" key="5">
    <source>
        <dbReference type="ARBA" id="ARBA00022989"/>
    </source>
</evidence>
<feature type="transmembrane region" description="Helical" evidence="7">
    <location>
        <begin position="46"/>
        <end position="66"/>
    </location>
</feature>
<evidence type="ECO:0000256" key="4">
    <source>
        <dbReference type="ARBA" id="ARBA00022692"/>
    </source>
</evidence>
<dbReference type="PANTHER" id="PTHR33452">
    <property type="entry name" value="OXIDOREDUCTASE CATD-RELATED"/>
    <property type="match status" value="1"/>
</dbReference>
<proteinExistence type="inferred from homology"/>
<dbReference type="AlphaFoldDB" id="A0A377TPZ8"/>
<comment type="similarity">
    <text evidence="2">Belongs to the DoxX family.</text>
</comment>
<evidence type="ECO:0000256" key="1">
    <source>
        <dbReference type="ARBA" id="ARBA00004651"/>
    </source>
</evidence>